<keyword evidence="6 8" id="KW-1133">Transmembrane helix</keyword>
<dbReference type="Proteomes" id="UP001301012">
    <property type="component" value="Unassembled WGS sequence"/>
</dbReference>
<gene>
    <name evidence="9" type="ORF">QOZ84_01345</name>
</gene>
<keyword evidence="5 8" id="KW-0812">Transmembrane</keyword>
<feature type="transmembrane region" description="Helical" evidence="8">
    <location>
        <begin position="200"/>
        <end position="220"/>
    </location>
</feature>
<reference evidence="9 10" key="1">
    <citation type="submission" date="2023-05" db="EMBL/GenBank/DDBJ databases">
        <title>Rombocin, a short stable natural nisin variant, displays selective antimicrobial activity against Listeria monocytogenes and employs dual mode of action to kill target bacterial strains.</title>
        <authorList>
            <person name="Wambui J."/>
            <person name="Stephan R."/>
            <person name="Kuipers O.P."/>
        </authorList>
    </citation>
    <scope>NUCLEOTIDE SEQUENCE [LARGE SCALE GENOMIC DNA]</scope>
    <source>
        <strain evidence="9 10">RC002</strain>
    </source>
</reference>
<evidence type="ECO:0000313" key="9">
    <source>
        <dbReference type="EMBL" id="MDK2562177.1"/>
    </source>
</evidence>
<comment type="caution">
    <text evidence="9">The sequence shown here is derived from an EMBL/GenBank/DDBJ whole genome shotgun (WGS) entry which is preliminary data.</text>
</comment>
<dbReference type="RefSeq" id="WP_284131161.1">
    <property type="nucleotide sequence ID" value="NZ_JASKYM010000001.1"/>
</dbReference>
<evidence type="ECO:0000256" key="8">
    <source>
        <dbReference type="SAM" id="Phobius"/>
    </source>
</evidence>
<feature type="transmembrane region" description="Helical" evidence="8">
    <location>
        <begin position="36"/>
        <end position="58"/>
    </location>
</feature>
<dbReference type="InterPro" id="IPR038770">
    <property type="entry name" value="Na+/solute_symporter_sf"/>
</dbReference>
<dbReference type="Pfam" id="PF03547">
    <property type="entry name" value="Mem_trans"/>
    <property type="match status" value="1"/>
</dbReference>
<feature type="transmembrane region" description="Helical" evidence="8">
    <location>
        <begin position="129"/>
        <end position="149"/>
    </location>
</feature>
<dbReference type="InterPro" id="IPR004776">
    <property type="entry name" value="Mem_transp_PIN-like"/>
</dbReference>
<dbReference type="EMBL" id="JASKYM010000001">
    <property type="protein sequence ID" value="MDK2562177.1"/>
    <property type="molecule type" value="Genomic_DNA"/>
</dbReference>
<evidence type="ECO:0000256" key="4">
    <source>
        <dbReference type="ARBA" id="ARBA00022475"/>
    </source>
</evidence>
<feature type="transmembrane region" description="Helical" evidence="8">
    <location>
        <begin position="288"/>
        <end position="310"/>
    </location>
</feature>
<evidence type="ECO:0000256" key="6">
    <source>
        <dbReference type="ARBA" id="ARBA00022989"/>
    </source>
</evidence>
<dbReference type="PANTHER" id="PTHR36838">
    <property type="entry name" value="AUXIN EFFLUX CARRIER FAMILY PROTEIN"/>
    <property type="match status" value="1"/>
</dbReference>
<feature type="transmembrane region" description="Helical" evidence="8">
    <location>
        <begin position="103"/>
        <end position="123"/>
    </location>
</feature>
<organism evidence="9 10">
    <name type="scientific">Romboutsia sedimentorum</name>
    <dbReference type="NCBI Taxonomy" id="1368474"/>
    <lineage>
        <taxon>Bacteria</taxon>
        <taxon>Bacillati</taxon>
        <taxon>Bacillota</taxon>
        <taxon>Clostridia</taxon>
        <taxon>Peptostreptococcales</taxon>
        <taxon>Peptostreptococcaceae</taxon>
        <taxon>Romboutsia</taxon>
    </lineage>
</organism>
<evidence type="ECO:0000256" key="7">
    <source>
        <dbReference type="ARBA" id="ARBA00023136"/>
    </source>
</evidence>
<comment type="similarity">
    <text evidence="2">Belongs to the auxin efflux carrier (TC 2.A.69) family.</text>
</comment>
<protein>
    <submittedName>
        <fullName evidence="9">AEC family transporter</fullName>
    </submittedName>
</protein>
<accession>A0ABT7E674</accession>
<feature type="transmembrane region" description="Helical" evidence="8">
    <location>
        <begin position="70"/>
        <end position="91"/>
    </location>
</feature>
<dbReference type="Gene3D" id="1.20.1530.20">
    <property type="match status" value="1"/>
</dbReference>
<sequence length="318" mass="35780">MVILKSMESILSIIIMIIIGCILSKKGWFDEKSTSLISNLVCKIALPAYMIENLVTSFTRDKLYQMSGGLIVPFTSIFVCYLIAILVSKILNIDEKRKGTFQSMFFVSNTIFIGLPVNLALFGENSVPYVLLYYIANTIFFWTIGVYCISKDGDEKNRKILSKKTLKKILSPPLLGFLVGIVIILLEIPMPNFVISTCKYLGNLTTPLSMIFIGITVSKIKFREIKFSKDMLALIIGRFIVCPIVVIVLVLFIDMPQMMKQVFIIQSSMPIMTQTSIIAKQYNADYEYAAVMTTITTLLAAVSIPVYMLLLSKIKIFL</sequence>
<comment type="subcellular location">
    <subcellularLocation>
        <location evidence="1">Cell membrane</location>
        <topology evidence="1">Multi-pass membrane protein</topology>
    </subcellularLocation>
</comment>
<dbReference type="PANTHER" id="PTHR36838:SF1">
    <property type="entry name" value="SLR1864 PROTEIN"/>
    <property type="match status" value="1"/>
</dbReference>
<dbReference type="PROSITE" id="PS51257">
    <property type="entry name" value="PROKAR_LIPOPROTEIN"/>
    <property type="match status" value="1"/>
</dbReference>
<feature type="transmembrane region" description="Helical" evidence="8">
    <location>
        <begin position="232"/>
        <end position="253"/>
    </location>
</feature>
<evidence type="ECO:0000313" key="10">
    <source>
        <dbReference type="Proteomes" id="UP001301012"/>
    </source>
</evidence>
<keyword evidence="7 8" id="KW-0472">Membrane</keyword>
<keyword evidence="3" id="KW-0813">Transport</keyword>
<evidence type="ECO:0000256" key="2">
    <source>
        <dbReference type="ARBA" id="ARBA00010145"/>
    </source>
</evidence>
<keyword evidence="10" id="KW-1185">Reference proteome</keyword>
<evidence type="ECO:0000256" key="5">
    <source>
        <dbReference type="ARBA" id="ARBA00022692"/>
    </source>
</evidence>
<evidence type="ECO:0000256" key="1">
    <source>
        <dbReference type="ARBA" id="ARBA00004651"/>
    </source>
</evidence>
<feature type="transmembrane region" description="Helical" evidence="8">
    <location>
        <begin position="169"/>
        <end position="188"/>
    </location>
</feature>
<evidence type="ECO:0000256" key="3">
    <source>
        <dbReference type="ARBA" id="ARBA00022448"/>
    </source>
</evidence>
<proteinExistence type="inferred from homology"/>
<name>A0ABT7E674_9FIRM</name>
<keyword evidence="4" id="KW-1003">Cell membrane</keyword>
<feature type="transmembrane region" description="Helical" evidence="8">
    <location>
        <begin position="6"/>
        <end position="24"/>
    </location>
</feature>